<proteinExistence type="predicted"/>
<name>A0ABV7LRT4_9GAMM</name>
<accession>A0ABV7LRT4</accession>
<evidence type="ECO:0000313" key="1">
    <source>
        <dbReference type="EMBL" id="MFC3285232.1"/>
    </source>
</evidence>
<keyword evidence="2" id="KW-1185">Reference proteome</keyword>
<dbReference type="RefSeq" id="WP_386775966.1">
    <property type="nucleotide sequence ID" value="NZ_JBHRUG010000031.1"/>
</dbReference>
<dbReference type="Proteomes" id="UP001595579">
    <property type="component" value="Unassembled WGS sequence"/>
</dbReference>
<protein>
    <submittedName>
        <fullName evidence="1">Uncharacterized protein</fullName>
    </submittedName>
</protein>
<sequence>METSLGGIGGNRKHYGRLPYTRGQAVTGEELERLFDAVATTLDHLA</sequence>
<gene>
    <name evidence="1" type="ORF">ACFOEV_16665</name>
</gene>
<comment type="caution">
    <text evidence="1">The sequence shown here is derived from an EMBL/GenBank/DDBJ whole genome shotgun (WGS) entry which is preliminary data.</text>
</comment>
<evidence type="ECO:0000313" key="2">
    <source>
        <dbReference type="Proteomes" id="UP001595579"/>
    </source>
</evidence>
<organism evidence="1 2">
    <name type="scientific">Litchfieldella rifensis</name>
    <dbReference type="NCBI Taxonomy" id="762643"/>
    <lineage>
        <taxon>Bacteria</taxon>
        <taxon>Pseudomonadati</taxon>
        <taxon>Pseudomonadota</taxon>
        <taxon>Gammaproteobacteria</taxon>
        <taxon>Oceanospirillales</taxon>
        <taxon>Halomonadaceae</taxon>
        <taxon>Litchfieldella</taxon>
    </lineage>
</organism>
<reference evidence="2" key="1">
    <citation type="journal article" date="2019" name="Int. J. Syst. Evol. Microbiol.">
        <title>The Global Catalogue of Microorganisms (GCM) 10K type strain sequencing project: providing services to taxonomists for standard genome sequencing and annotation.</title>
        <authorList>
            <consortium name="The Broad Institute Genomics Platform"/>
            <consortium name="The Broad Institute Genome Sequencing Center for Infectious Disease"/>
            <person name="Wu L."/>
            <person name="Ma J."/>
        </authorList>
    </citation>
    <scope>NUCLEOTIDE SEQUENCE [LARGE SCALE GENOMIC DNA]</scope>
    <source>
        <strain evidence="2">CECT 7698</strain>
    </source>
</reference>
<dbReference type="EMBL" id="JBHRUG010000031">
    <property type="protein sequence ID" value="MFC3285232.1"/>
    <property type="molecule type" value="Genomic_DNA"/>
</dbReference>